<proteinExistence type="predicted"/>
<comment type="caution">
    <text evidence="1">The sequence shown here is derived from an EMBL/GenBank/DDBJ whole genome shotgun (WGS) entry which is preliminary data.</text>
</comment>
<organism evidence="1 2">
    <name type="scientific">Promicromonospora soli</name>
    <dbReference type="NCBI Taxonomy" id="2035533"/>
    <lineage>
        <taxon>Bacteria</taxon>
        <taxon>Bacillati</taxon>
        <taxon>Actinomycetota</taxon>
        <taxon>Actinomycetes</taxon>
        <taxon>Micrococcales</taxon>
        <taxon>Promicromonosporaceae</taxon>
        <taxon>Promicromonospora</taxon>
    </lineage>
</organism>
<sequence>MLTRQDWACGRVAHMPISRAGRRAIREKRAREEFGRDAGAVLDILELTELAWHDCYGEITPSDAVVDDIFVVAQGSIASFGSAARLAVEDFRDLRLAADDLRAEDGGPV</sequence>
<gene>
    <name evidence="1" type="ORF">GCM10017772_38040</name>
</gene>
<name>A0A919G470_9MICO</name>
<dbReference type="AlphaFoldDB" id="A0A919G470"/>
<evidence type="ECO:0000313" key="2">
    <source>
        <dbReference type="Proteomes" id="UP000627369"/>
    </source>
</evidence>
<protein>
    <submittedName>
        <fullName evidence="1">Uncharacterized protein</fullName>
    </submittedName>
</protein>
<reference evidence="1" key="2">
    <citation type="submission" date="2020-09" db="EMBL/GenBank/DDBJ databases">
        <authorList>
            <person name="Sun Q."/>
            <person name="Zhou Y."/>
        </authorList>
    </citation>
    <scope>NUCLEOTIDE SEQUENCE</scope>
    <source>
        <strain evidence="1">CGMCC 4.7398</strain>
    </source>
</reference>
<reference evidence="1" key="1">
    <citation type="journal article" date="2014" name="Int. J. Syst. Evol. Microbiol.">
        <title>Complete genome sequence of Corynebacterium casei LMG S-19264T (=DSM 44701T), isolated from a smear-ripened cheese.</title>
        <authorList>
            <consortium name="US DOE Joint Genome Institute (JGI-PGF)"/>
            <person name="Walter F."/>
            <person name="Albersmeier A."/>
            <person name="Kalinowski J."/>
            <person name="Ruckert C."/>
        </authorList>
    </citation>
    <scope>NUCLEOTIDE SEQUENCE</scope>
    <source>
        <strain evidence="1">CGMCC 4.7398</strain>
    </source>
</reference>
<accession>A0A919G470</accession>
<evidence type="ECO:0000313" key="1">
    <source>
        <dbReference type="EMBL" id="GHH77329.1"/>
    </source>
</evidence>
<dbReference type="EMBL" id="BNAS01000006">
    <property type="protein sequence ID" value="GHH77329.1"/>
    <property type="molecule type" value="Genomic_DNA"/>
</dbReference>
<keyword evidence="2" id="KW-1185">Reference proteome</keyword>
<dbReference type="Proteomes" id="UP000627369">
    <property type="component" value="Unassembled WGS sequence"/>
</dbReference>